<dbReference type="PANTHER" id="PTHR10744:SF1">
    <property type="entry name" value="SMALL RIBOSOMAL SUBUNIT PROTEIN US17M"/>
    <property type="match status" value="1"/>
</dbReference>
<dbReference type="Gene3D" id="2.40.50.140">
    <property type="entry name" value="Nucleic acid-binding proteins"/>
    <property type="match status" value="1"/>
</dbReference>
<dbReference type="PANTHER" id="PTHR10744">
    <property type="entry name" value="40S RIBOSOMAL PROTEIN S11 FAMILY MEMBER"/>
    <property type="match status" value="1"/>
</dbReference>
<dbReference type="GO" id="GO:0006412">
    <property type="term" value="P:translation"/>
    <property type="evidence" value="ECO:0007669"/>
    <property type="project" value="UniProtKB-UniRule"/>
</dbReference>
<evidence type="ECO:0000256" key="6">
    <source>
        <dbReference type="HAMAP-Rule" id="MF_01345"/>
    </source>
</evidence>
<dbReference type="NCBIfam" id="NF004123">
    <property type="entry name" value="PRK05610.1"/>
    <property type="match status" value="1"/>
</dbReference>
<evidence type="ECO:0000256" key="7">
    <source>
        <dbReference type="RuleBase" id="RU003872"/>
    </source>
</evidence>
<dbReference type="HAMAP" id="MF_01345_B">
    <property type="entry name" value="Ribosomal_uS17_B"/>
    <property type="match status" value="1"/>
</dbReference>
<dbReference type="AlphaFoldDB" id="A0A368DZQ4"/>
<keyword evidence="3 6" id="KW-0694">RNA-binding</keyword>
<dbReference type="NCBIfam" id="TIGR03635">
    <property type="entry name" value="uS17_bact"/>
    <property type="match status" value="1"/>
</dbReference>
<evidence type="ECO:0000256" key="4">
    <source>
        <dbReference type="ARBA" id="ARBA00022980"/>
    </source>
</evidence>
<dbReference type="InterPro" id="IPR000266">
    <property type="entry name" value="Ribosomal_uS17"/>
</dbReference>
<comment type="caution">
    <text evidence="8">The sequence shown here is derived from an EMBL/GenBank/DDBJ whole genome shotgun (WGS) entry which is preliminary data.</text>
</comment>
<name>A0A368DZQ4_9PROT</name>
<proteinExistence type="inferred from homology"/>
<gene>
    <name evidence="6" type="primary">rpsQ</name>
    <name evidence="8" type="ORF">DBW69_03930</name>
</gene>
<dbReference type="Pfam" id="PF00366">
    <property type="entry name" value="Ribosomal_S17"/>
    <property type="match status" value="1"/>
</dbReference>
<evidence type="ECO:0000256" key="3">
    <source>
        <dbReference type="ARBA" id="ARBA00022884"/>
    </source>
</evidence>
<comment type="subunit">
    <text evidence="6">Part of the 30S ribosomal subunit.</text>
</comment>
<dbReference type="PRINTS" id="PR00973">
    <property type="entry name" value="RIBOSOMALS17"/>
</dbReference>
<organism evidence="8 9">
    <name type="scientific">PS1 clade bacterium</name>
    <dbReference type="NCBI Taxonomy" id="2175152"/>
    <lineage>
        <taxon>Bacteria</taxon>
        <taxon>Pseudomonadati</taxon>
        <taxon>Pseudomonadota</taxon>
        <taxon>Alphaproteobacteria</taxon>
        <taxon>PS1 clade</taxon>
    </lineage>
</organism>
<keyword evidence="4 6" id="KW-0689">Ribosomal protein</keyword>
<dbReference type="SUPFAM" id="SSF50249">
    <property type="entry name" value="Nucleic acid-binding proteins"/>
    <property type="match status" value="1"/>
</dbReference>
<dbReference type="CDD" id="cd00364">
    <property type="entry name" value="Ribosomal_uS17"/>
    <property type="match status" value="1"/>
</dbReference>
<dbReference type="GO" id="GO:0022627">
    <property type="term" value="C:cytosolic small ribosomal subunit"/>
    <property type="evidence" value="ECO:0007669"/>
    <property type="project" value="UniProtKB-UniRule"/>
</dbReference>
<accession>A0A368DZQ4</accession>
<keyword evidence="5 6" id="KW-0687">Ribonucleoprotein</keyword>
<reference evidence="8 9" key="1">
    <citation type="journal article" date="2018" name="Microbiome">
        <title>Fine metagenomic profile of the Mediterranean stratified and mixed water columns revealed by assembly and recruitment.</title>
        <authorList>
            <person name="Haro-Moreno J.M."/>
            <person name="Lopez-Perez M."/>
            <person name="De La Torre J.R."/>
            <person name="Picazo A."/>
            <person name="Camacho A."/>
            <person name="Rodriguez-Valera F."/>
        </authorList>
    </citation>
    <scope>NUCLEOTIDE SEQUENCE [LARGE SCALE GENOMIC DNA]</scope>
    <source>
        <strain evidence="8">MED-G55</strain>
    </source>
</reference>
<comment type="similarity">
    <text evidence="1 6 7">Belongs to the universal ribosomal protein uS17 family.</text>
</comment>
<evidence type="ECO:0000313" key="8">
    <source>
        <dbReference type="EMBL" id="RCL77317.1"/>
    </source>
</evidence>
<evidence type="ECO:0000256" key="1">
    <source>
        <dbReference type="ARBA" id="ARBA00010254"/>
    </source>
</evidence>
<evidence type="ECO:0000256" key="2">
    <source>
        <dbReference type="ARBA" id="ARBA00022730"/>
    </source>
</evidence>
<protein>
    <recommendedName>
        <fullName evidence="6">Small ribosomal subunit protein uS17</fullName>
    </recommendedName>
</protein>
<keyword evidence="2 6" id="KW-0699">rRNA-binding</keyword>
<dbReference type="GO" id="GO:0019843">
    <property type="term" value="F:rRNA binding"/>
    <property type="evidence" value="ECO:0007669"/>
    <property type="project" value="UniProtKB-UniRule"/>
</dbReference>
<dbReference type="InterPro" id="IPR019984">
    <property type="entry name" value="Ribosomal_uS17_bact/chlr"/>
</dbReference>
<dbReference type="GO" id="GO:0003735">
    <property type="term" value="F:structural constituent of ribosome"/>
    <property type="evidence" value="ECO:0007669"/>
    <property type="project" value="UniProtKB-UniRule"/>
</dbReference>
<dbReference type="InterPro" id="IPR019979">
    <property type="entry name" value="Ribosomal_uS17_CS"/>
</dbReference>
<dbReference type="InterPro" id="IPR012340">
    <property type="entry name" value="NA-bd_OB-fold"/>
</dbReference>
<evidence type="ECO:0000313" key="9">
    <source>
        <dbReference type="Proteomes" id="UP000252132"/>
    </source>
</evidence>
<dbReference type="PROSITE" id="PS00056">
    <property type="entry name" value="RIBOSOMAL_S17"/>
    <property type="match status" value="1"/>
</dbReference>
<sequence>MPKRILQGTVVSDKTDKTVVVRVERRLTDPVMKKTVRKSKKYHVHDADNQFKTGDTVRIRECRPISKLKCWEVITE</sequence>
<evidence type="ECO:0000256" key="5">
    <source>
        <dbReference type="ARBA" id="ARBA00023274"/>
    </source>
</evidence>
<dbReference type="EMBL" id="QOQF01000010">
    <property type="protein sequence ID" value="RCL77317.1"/>
    <property type="molecule type" value="Genomic_DNA"/>
</dbReference>
<dbReference type="Proteomes" id="UP000252132">
    <property type="component" value="Unassembled WGS sequence"/>
</dbReference>
<comment type="function">
    <text evidence="6">One of the primary rRNA binding proteins, it binds specifically to the 5'-end of 16S ribosomal RNA.</text>
</comment>